<evidence type="ECO:0000313" key="1">
    <source>
        <dbReference type="EMBL" id="MVT10201.1"/>
    </source>
</evidence>
<reference evidence="1 2" key="1">
    <citation type="submission" date="2019-12" db="EMBL/GenBank/DDBJ databases">
        <title>Chitinophaga sp. strain ysch24 (GDMCC 1.1355), whole genome shotgun sequence.</title>
        <authorList>
            <person name="Zhang X."/>
        </authorList>
    </citation>
    <scope>NUCLEOTIDE SEQUENCE [LARGE SCALE GENOMIC DNA]</scope>
    <source>
        <strain evidence="2">ysch24</strain>
    </source>
</reference>
<keyword evidence="2" id="KW-1185">Reference proteome</keyword>
<evidence type="ECO:0000313" key="2">
    <source>
        <dbReference type="Proteomes" id="UP000461730"/>
    </source>
</evidence>
<dbReference type="AlphaFoldDB" id="A0A7K1U770"/>
<accession>A0A7K1U770</accession>
<dbReference type="Proteomes" id="UP000461730">
    <property type="component" value="Unassembled WGS sequence"/>
</dbReference>
<dbReference type="Gene3D" id="2.60.120.260">
    <property type="entry name" value="Galactose-binding domain-like"/>
    <property type="match status" value="1"/>
</dbReference>
<dbReference type="RefSeq" id="WP_157307638.1">
    <property type="nucleotide sequence ID" value="NZ_WRXN01000007.1"/>
</dbReference>
<sequence>MNNTLRTILNLLKQFVLLLIFLISSPELSRAGERAQAPSSCACECLKPLFDYLISSHRLFINASSGIKMSSLLRDARRAGYDISYTQCAILYKNINKPFYAITTEQTAAVYKASLGDCEVALTSSSGASVSFYNLQSDACAGSDIVSYHLQGNSTKAAELTIGNCYTCTTATSGSCYSAVTDTSVNAFVYGLQGNWRPLKAYAYYGERAETDPAVAVKYRTGGIIPSFTPFWTLSGNKWKAQPDTTKWLWMSETTLYNVKGIEIENKDPYGRYTAGLYGYDNALPVAVAQNARYRETAYDGFEDYFFTGIKCDNACDVARSFDFSQYKTSLDTTEQHTGKYSLRVDAGRSYGITTNTVAADTAGFMLSYNAGPGNCAGTDSVLYSVKAGKNSLIPSFSPIAGTRLLFSAWVKEAQPCRGLTYTGNQVQIRVRTATDSTTIIALPAGNITEGWQRYEQVIDLPAGTRSFSVYMLSTGSVASYFDDIRIHPYNANMKSFVYSPENLRLMAELDENNYATLYEYDDDGTLIRLKKETERGIQTIKETRSALQKEVLP</sequence>
<dbReference type="EMBL" id="WRXN01000007">
    <property type="protein sequence ID" value="MVT10201.1"/>
    <property type="molecule type" value="Genomic_DNA"/>
</dbReference>
<name>A0A7K1U770_9BACT</name>
<organism evidence="1 2">
    <name type="scientific">Chitinophaga tropicalis</name>
    <dbReference type="NCBI Taxonomy" id="2683588"/>
    <lineage>
        <taxon>Bacteria</taxon>
        <taxon>Pseudomonadati</taxon>
        <taxon>Bacteroidota</taxon>
        <taxon>Chitinophagia</taxon>
        <taxon>Chitinophagales</taxon>
        <taxon>Chitinophagaceae</taxon>
        <taxon>Chitinophaga</taxon>
    </lineage>
</organism>
<protein>
    <submittedName>
        <fullName evidence="1">Uncharacterized protein</fullName>
    </submittedName>
</protein>
<proteinExistence type="predicted"/>
<gene>
    <name evidence="1" type="ORF">GO493_18155</name>
</gene>
<comment type="caution">
    <text evidence="1">The sequence shown here is derived from an EMBL/GenBank/DDBJ whole genome shotgun (WGS) entry which is preliminary data.</text>
</comment>